<dbReference type="RefSeq" id="WP_044412716.1">
    <property type="nucleotide sequence ID" value="NZ_JXXE01000306.1"/>
</dbReference>
<dbReference type="PATRIC" id="fig|1076.23.peg.3312"/>
<proteinExistence type="predicted"/>
<sequence length="136" mass="15339">MADAAGWGRAFSRYGIVLLLVFLPNAASADSFVRNVRSGVETKVFSYHAHRRDCSEKAGVIRVVTKPQHGRLIPGREVSTLKRNRFNPEDACVGAQLNGFRVNYRSEPGYRGEDSFVIEYTLPRRSVTDYFTVIVR</sequence>
<dbReference type="Proteomes" id="UP000032515">
    <property type="component" value="Unassembled WGS sequence"/>
</dbReference>
<dbReference type="AlphaFoldDB" id="A0A0D7EPC3"/>
<protein>
    <submittedName>
        <fullName evidence="1">Uncharacterized protein</fullName>
    </submittedName>
</protein>
<dbReference type="EMBL" id="JXXE01000306">
    <property type="protein sequence ID" value="KIZ41287.1"/>
    <property type="molecule type" value="Genomic_DNA"/>
</dbReference>
<evidence type="ECO:0000313" key="2">
    <source>
        <dbReference type="Proteomes" id="UP000032515"/>
    </source>
</evidence>
<dbReference type="OrthoDB" id="8140719at2"/>
<organism evidence="1 2">
    <name type="scientific">Rhodopseudomonas palustris</name>
    <dbReference type="NCBI Taxonomy" id="1076"/>
    <lineage>
        <taxon>Bacteria</taxon>
        <taxon>Pseudomonadati</taxon>
        <taxon>Pseudomonadota</taxon>
        <taxon>Alphaproteobacteria</taxon>
        <taxon>Hyphomicrobiales</taxon>
        <taxon>Nitrobacteraceae</taxon>
        <taxon>Rhodopseudomonas</taxon>
    </lineage>
</organism>
<evidence type="ECO:0000313" key="1">
    <source>
        <dbReference type="EMBL" id="KIZ41287.1"/>
    </source>
</evidence>
<comment type="caution">
    <text evidence="1">The sequence shown here is derived from an EMBL/GenBank/DDBJ whole genome shotgun (WGS) entry which is preliminary data.</text>
</comment>
<accession>A0A0D7EPC3</accession>
<gene>
    <name evidence="1" type="ORF">OO17_15550</name>
</gene>
<reference evidence="1 2" key="1">
    <citation type="submission" date="2014-11" db="EMBL/GenBank/DDBJ databases">
        <title>Genomics and ecophysiology of heterotrophic nitrogen fixing bacteria isolated from estuarine surface water.</title>
        <authorList>
            <person name="Bentzon-Tilia M."/>
            <person name="Severin I."/>
            <person name="Hansen L.H."/>
            <person name="Riemann L."/>
        </authorList>
    </citation>
    <scope>NUCLEOTIDE SEQUENCE [LARGE SCALE GENOMIC DNA]</scope>
    <source>
        <strain evidence="1 2">BAL398</strain>
    </source>
</reference>
<name>A0A0D7EPC3_RHOPL</name>